<proteinExistence type="predicted"/>
<organism evidence="1 2">
    <name type="scientific">Corynebacterium lizhenjunii</name>
    <dbReference type="NCBI Taxonomy" id="2709394"/>
    <lineage>
        <taxon>Bacteria</taxon>
        <taxon>Bacillati</taxon>
        <taxon>Actinomycetota</taxon>
        <taxon>Actinomycetes</taxon>
        <taxon>Mycobacteriales</taxon>
        <taxon>Corynebacteriaceae</taxon>
        <taxon>Corynebacterium</taxon>
    </lineage>
</organism>
<dbReference type="KEGG" id="cliz:G7Y31_01885"/>
<dbReference type="RefSeq" id="WP_165008754.1">
    <property type="nucleotide sequence ID" value="NZ_CP064954.1"/>
</dbReference>
<protein>
    <submittedName>
        <fullName evidence="1">Uncharacterized protein</fullName>
    </submittedName>
</protein>
<keyword evidence="2" id="KW-1185">Reference proteome</keyword>
<reference evidence="1 2" key="1">
    <citation type="submission" date="2020-11" db="EMBL/GenBank/DDBJ databases">
        <title>Corynebacterium sp. ZJ-599.</title>
        <authorList>
            <person name="Zhou J."/>
        </authorList>
    </citation>
    <scope>NUCLEOTIDE SEQUENCE [LARGE SCALE GENOMIC DNA]</scope>
    <source>
        <strain evidence="1 2">ZJ-599</strain>
    </source>
</reference>
<gene>
    <name evidence="1" type="ORF">G7Y31_01885</name>
</gene>
<dbReference type="AlphaFoldDB" id="A0A7T0PAV2"/>
<evidence type="ECO:0000313" key="1">
    <source>
        <dbReference type="EMBL" id="QPK79486.1"/>
    </source>
</evidence>
<sequence>MDLSTIQMHLDNFATTWDNWAKLFKGVVSAFTNVDNAVNFLSSKGDFADKGADTAAGWFPKTVEAAKK</sequence>
<dbReference type="EMBL" id="CP064954">
    <property type="protein sequence ID" value="QPK79486.1"/>
    <property type="molecule type" value="Genomic_DNA"/>
</dbReference>
<evidence type="ECO:0000313" key="2">
    <source>
        <dbReference type="Proteomes" id="UP000594681"/>
    </source>
</evidence>
<dbReference type="Proteomes" id="UP000594681">
    <property type="component" value="Chromosome"/>
</dbReference>
<accession>A0A7T0PAV2</accession>
<name>A0A7T0PAV2_9CORY</name>